<dbReference type="InterPro" id="IPR036286">
    <property type="entry name" value="LexA/Signal_pep-like_sf"/>
</dbReference>
<evidence type="ECO:0000256" key="7">
    <source>
        <dbReference type="SAM" id="MobiDB-lite"/>
    </source>
</evidence>
<organism evidence="9 10">
    <name type="scientific">Hyphococcus lacteus</name>
    <dbReference type="NCBI Taxonomy" id="3143536"/>
    <lineage>
        <taxon>Bacteria</taxon>
        <taxon>Pseudomonadati</taxon>
        <taxon>Pseudomonadota</taxon>
        <taxon>Alphaproteobacteria</taxon>
        <taxon>Parvularculales</taxon>
        <taxon>Parvularculaceae</taxon>
        <taxon>Hyphococcus</taxon>
    </lineage>
</organism>
<dbReference type="SUPFAM" id="SSF51306">
    <property type="entry name" value="LexA/Signal peptidase"/>
    <property type="match status" value="1"/>
</dbReference>
<dbReference type="InterPro" id="IPR019758">
    <property type="entry name" value="Pept_S26A_signal_pept_1_CS"/>
</dbReference>
<comment type="subcellular location">
    <subcellularLocation>
        <location evidence="6">Membrane</location>
        <topology evidence="6">Single-pass type II membrane protein</topology>
    </subcellularLocation>
</comment>
<comment type="similarity">
    <text evidence="2 6">Belongs to the peptidase S26 family.</text>
</comment>
<evidence type="ECO:0000256" key="2">
    <source>
        <dbReference type="ARBA" id="ARBA00009370"/>
    </source>
</evidence>
<dbReference type="Gene3D" id="2.10.109.10">
    <property type="entry name" value="Umud Fragment, subunit A"/>
    <property type="match status" value="1"/>
</dbReference>
<gene>
    <name evidence="9" type="primary">lepB</name>
    <name evidence="9" type="ORF">ABFZ84_13070</name>
</gene>
<dbReference type="GO" id="GO:0009003">
    <property type="term" value="F:signal peptidase activity"/>
    <property type="evidence" value="ECO:0007669"/>
    <property type="project" value="UniProtKB-EC"/>
</dbReference>
<dbReference type="Proteomes" id="UP001560685">
    <property type="component" value="Unassembled WGS sequence"/>
</dbReference>
<dbReference type="InterPro" id="IPR000223">
    <property type="entry name" value="Pept_S26A_signal_pept_1"/>
</dbReference>
<accession>A0ABV3Z6N0</accession>
<evidence type="ECO:0000256" key="5">
    <source>
        <dbReference type="ARBA" id="ARBA00022801"/>
    </source>
</evidence>
<dbReference type="InterPro" id="IPR019757">
    <property type="entry name" value="Pept_S26A_signal_pept_1_Lys-AS"/>
</dbReference>
<dbReference type="PANTHER" id="PTHR43390:SF1">
    <property type="entry name" value="CHLOROPLAST PROCESSING PEPTIDASE"/>
    <property type="match status" value="1"/>
</dbReference>
<dbReference type="EMBL" id="JBEHZE010000001">
    <property type="protein sequence ID" value="MEX6634481.1"/>
    <property type="molecule type" value="Genomic_DNA"/>
</dbReference>
<evidence type="ECO:0000313" key="10">
    <source>
        <dbReference type="Proteomes" id="UP001560685"/>
    </source>
</evidence>
<dbReference type="PROSITE" id="PS00761">
    <property type="entry name" value="SPASE_I_3"/>
    <property type="match status" value="1"/>
</dbReference>
<dbReference type="CDD" id="cd06530">
    <property type="entry name" value="S26_SPase_I"/>
    <property type="match status" value="1"/>
</dbReference>
<evidence type="ECO:0000259" key="8">
    <source>
        <dbReference type="Pfam" id="PF10502"/>
    </source>
</evidence>
<feature type="region of interest" description="Disordered" evidence="7">
    <location>
        <begin position="1"/>
        <end position="41"/>
    </location>
</feature>
<evidence type="ECO:0000256" key="1">
    <source>
        <dbReference type="ARBA" id="ARBA00000677"/>
    </source>
</evidence>
<evidence type="ECO:0000313" key="9">
    <source>
        <dbReference type="EMBL" id="MEX6634481.1"/>
    </source>
</evidence>
<keyword evidence="5 6" id="KW-0378">Hydrolase</keyword>
<reference evidence="9 10" key="1">
    <citation type="submission" date="2024-05" db="EMBL/GenBank/DDBJ databases">
        <title>Three bacterial strains, DH-69, EH-24, and ECK-19 isolated from coastal sediments.</title>
        <authorList>
            <person name="Ye Y.-Q."/>
            <person name="Du Z.-J."/>
        </authorList>
    </citation>
    <scope>NUCLEOTIDE SEQUENCE [LARGE SCALE GENOMIC DNA]</scope>
    <source>
        <strain evidence="9 10">ECK-19</strain>
    </source>
</reference>
<feature type="domain" description="Peptidase S26" evidence="8">
    <location>
        <begin position="48"/>
        <end position="253"/>
    </location>
</feature>
<protein>
    <recommendedName>
        <fullName evidence="4 6">Signal peptidase I</fullName>
        <ecNumber evidence="3 6">3.4.21.89</ecNumber>
    </recommendedName>
</protein>
<comment type="catalytic activity">
    <reaction evidence="1 6">
        <text>Cleavage of hydrophobic, N-terminal signal or leader sequences from secreted and periplasmic proteins.</text>
        <dbReference type="EC" id="3.4.21.89"/>
    </reaction>
</comment>
<evidence type="ECO:0000256" key="4">
    <source>
        <dbReference type="ARBA" id="ARBA00019232"/>
    </source>
</evidence>
<keyword evidence="6" id="KW-0645">Protease</keyword>
<name>A0ABV3Z6N0_9PROT</name>
<dbReference type="NCBIfam" id="TIGR02227">
    <property type="entry name" value="sigpep_I_bact"/>
    <property type="match status" value="1"/>
</dbReference>
<dbReference type="PANTHER" id="PTHR43390">
    <property type="entry name" value="SIGNAL PEPTIDASE I"/>
    <property type="match status" value="1"/>
</dbReference>
<evidence type="ECO:0000256" key="3">
    <source>
        <dbReference type="ARBA" id="ARBA00013208"/>
    </source>
</evidence>
<dbReference type="Pfam" id="PF10502">
    <property type="entry name" value="Peptidase_S26"/>
    <property type="match status" value="1"/>
</dbReference>
<evidence type="ECO:0000256" key="6">
    <source>
        <dbReference type="RuleBase" id="RU362042"/>
    </source>
</evidence>
<dbReference type="EC" id="3.4.21.89" evidence="3 6"/>
<proteinExistence type="inferred from homology"/>
<dbReference type="InterPro" id="IPR019533">
    <property type="entry name" value="Peptidase_S26"/>
</dbReference>
<comment type="caution">
    <text evidence="9">The sequence shown here is derived from an EMBL/GenBank/DDBJ whole genome shotgun (WGS) entry which is preliminary data.</text>
</comment>
<keyword evidence="10" id="KW-1185">Reference proteome</keyword>
<dbReference type="PRINTS" id="PR00727">
    <property type="entry name" value="LEADERPTASE"/>
</dbReference>
<dbReference type="RefSeq" id="WP_369314463.1">
    <property type="nucleotide sequence ID" value="NZ_JBEHZE010000001.1"/>
</dbReference>
<dbReference type="PROSITE" id="PS00760">
    <property type="entry name" value="SPASE_I_2"/>
    <property type="match status" value="1"/>
</dbReference>
<sequence>MATPDNGGEAVVNPTASEDAVIAKTPSKPEKSSMEQSQPPMTAAEEAWDLAKTVLVAVAIALVLRIVVFQPFNIPSGSMKPNLLVGDFLVVSKPTFGYSKASLVYPLTRMPIDGRIFAGSPERGDIVVFKNKKDGNKDYIKRVIGMPGDQIQMLGGHLYINGSAVQKEFVEVAEDVCGGGDAPTYKETLDNGVSYLVQECSGDDGELDTTAVYHVPAGHYFMMGDNRDQSQDSRVVSAVGYIPLDAVVGRAERFFFSVDGAKTKFWEVWKWPFAIRYGRILDKVE</sequence>